<dbReference type="AlphaFoldDB" id="A0A392RRD9"/>
<feature type="non-terminal residue" evidence="1">
    <location>
        <position position="77"/>
    </location>
</feature>
<dbReference type="Proteomes" id="UP000265520">
    <property type="component" value="Unassembled WGS sequence"/>
</dbReference>
<keyword evidence="2" id="KW-1185">Reference proteome</keyword>
<name>A0A392RRD9_9FABA</name>
<evidence type="ECO:0000313" key="2">
    <source>
        <dbReference type="Proteomes" id="UP000265520"/>
    </source>
</evidence>
<proteinExistence type="predicted"/>
<protein>
    <submittedName>
        <fullName evidence="1">Uncharacterized protein</fullName>
    </submittedName>
</protein>
<comment type="caution">
    <text evidence="1">The sequence shown here is derived from an EMBL/GenBank/DDBJ whole genome shotgun (WGS) entry which is preliminary data.</text>
</comment>
<dbReference type="EMBL" id="LXQA010264614">
    <property type="protein sequence ID" value="MCI39183.1"/>
    <property type="molecule type" value="Genomic_DNA"/>
</dbReference>
<reference evidence="1 2" key="1">
    <citation type="journal article" date="2018" name="Front. Plant Sci.">
        <title>Red Clover (Trifolium pratense) and Zigzag Clover (T. medium) - A Picture of Genomic Similarities and Differences.</title>
        <authorList>
            <person name="Dluhosova J."/>
            <person name="Istvanek J."/>
            <person name="Nedelnik J."/>
            <person name="Repkova J."/>
        </authorList>
    </citation>
    <scope>NUCLEOTIDE SEQUENCE [LARGE SCALE GENOMIC DNA]</scope>
    <source>
        <strain evidence="2">cv. 10/8</strain>
        <tissue evidence="1">Leaf</tissue>
    </source>
</reference>
<accession>A0A392RRD9</accession>
<evidence type="ECO:0000313" key="1">
    <source>
        <dbReference type="EMBL" id="MCI39183.1"/>
    </source>
</evidence>
<sequence length="77" mass="9006">MYVEVLENIHTNAPLSEVPLKKRKLEDHETRKIISVKNGRVAFEVVDERTEPKPEKLILRIEPEPPPHVQDSEPPYR</sequence>
<organism evidence="1 2">
    <name type="scientific">Trifolium medium</name>
    <dbReference type="NCBI Taxonomy" id="97028"/>
    <lineage>
        <taxon>Eukaryota</taxon>
        <taxon>Viridiplantae</taxon>
        <taxon>Streptophyta</taxon>
        <taxon>Embryophyta</taxon>
        <taxon>Tracheophyta</taxon>
        <taxon>Spermatophyta</taxon>
        <taxon>Magnoliopsida</taxon>
        <taxon>eudicotyledons</taxon>
        <taxon>Gunneridae</taxon>
        <taxon>Pentapetalae</taxon>
        <taxon>rosids</taxon>
        <taxon>fabids</taxon>
        <taxon>Fabales</taxon>
        <taxon>Fabaceae</taxon>
        <taxon>Papilionoideae</taxon>
        <taxon>50 kb inversion clade</taxon>
        <taxon>NPAAA clade</taxon>
        <taxon>Hologalegina</taxon>
        <taxon>IRL clade</taxon>
        <taxon>Trifolieae</taxon>
        <taxon>Trifolium</taxon>
    </lineage>
</organism>